<protein>
    <submittedName>
        <fullName evidence="5">ATP-binding protein</fullName>
    </submittedName>
</protein>
<evidence type="ECO:0000256" key="1">
    <source>
        <dbReference type="ARBA" id="ARBA00006914"/>
    </source>
</evidence>
<keyword evidence="3 5" id="KW-0067">ATP-binding</keyword>
<sequence>MSNEFIAATAEVLNKELNWFYQLLDTRIKLHFGHDCDYQDIFEITPPELASDSQLHYNGFIEHYNINFEERVVLILALVSQIRPQMLDVFFTKNASLDKEFTEFGGATCQQGKVFLPTAETALFLLAGTDLEKRFLYSYLFDADHFFNKHDFITLSHAKVQESHLSGVLTLSREVLDLITRGHIRKPTFSADFPAKLIETQLEWLDLVLDPYTQDQVYEIKTWIDHGQQLLDEYGLGKKIKPGYRSLFFGPSGTGKTLTASLLGKVTGRDVYRIDLTLVISKYIGETEKNLEKVFKQAEHKDWILFFDEADALFGKRTSVNDAHDKFANQEVSYLLQRLEDYAGVVILASNLKNNLDEAFTRRFQSIIHFPIPKQSERLKLWSSAFASKFELDHDVDLHALANDYEMSGGSIINVVRYACLMTLAQQKQCIPFSLIKEGIRKEFHKEGKTF</sequence>
<dbReference type="KEGG" id="tvd:SG34_015820"/>
<dbReference type="SMART" id="SM00382">
    <property type="entry name" value="AAA"/>
    <property type="match status" value="1"/>
</dbReference>
<name>A0AAF0C787_9GAMM</name>
<dbReference type="Proteomes" id="UP000032352">
    <property type="component" value="Chromosome"/>
</dbReference>
<dbReference type="InterPro" id="IPR003593">
    <property type="entry name" value="AAA+_ATPase"/>
</dbReference>
<evidence type="ECO:0000259" key="4">
    <source>
        <dbReference type="SMART" id="SM00382"/>
    </source>
</evidence>
<gene>
    <name evidence="5" type="ORF">SG34_015820</name>
</gene>
<keyword evidence="2" id="KW-0547">Nucleotide-binding</keyword>
<dbReference type="GO" id="GO:0016887">
    <property type="term" value="F:ATP hydrolysis activity"/>
    <property type="evidence" value="ECO:0007669"/>
    <property type="project" value="InterPro"/>
</dbReference>
<evidence type="ECO:0000256" key="3">
    <source>
        <dbReference type="ARBA" id="ARBA00022840"/>
    </source>
</evidence>
<reference evidence="5 6" key="2">
    <citation type="journal article" date="2022" name="Mar. Drugs">
        <title>Bioassay-Guided Fractionation Leads to the Detection of Cholic Acid Generated by the Rare Thalassomonas sp.</title>
        <authorList>
            <person name="Pheiffer F."/>
            <person name="Schneider Y.K."/>
            <person name="Hansen E.H."/>
            <person name="Andersen J.H."/>
            <person name="Isaksson J."/>
            <person name="Busche T."/>
            <person name="R C."/>
            <person name="Kalinowski J."/>
            <person name="Zyl L.V."/>
            <person name="Trindade M."/>
        </authorList>
    </citation>
    <scope>NUCLEOTIDE SEQUENCE [LARGE SCALE GENOMIC DNA]</scope>
    <source>
        <strain evidence="5 6">XOM25</strain>
    </source>
</reference>
<feature type="domain" description="AAA+ ATPase" evidence="4">
    <location>
        <begin position="242"/>
        <end position="374"/>
    </location>
</feature>
<dbReference type="InterPro" id="IPR003959">
    <property type="entry name" value="ATPase_AAA_core"/>
</dbReference>
<evidence type="ECO:0000313" key="5">
    <source>
        <dbReference type="EMBL" id="WDE02910.1"/>
    </source>
</evidence>
<dbReference type="Gene3D" id="3.40.50.300">
    <property type="entry name" value="P-loop containing nucleotide triphosphate hydrolases"/>
    <property type="match status" value="1"/>
</dbReference>
<dbReference type="SUPFAM" id="SSF52540">
    <property type="entry name" value="P-loop containing nucleoside triphosphate hydrolases"/>
    <property type="match status" value="1"/>
</dbReference>
<dbReference type="CDD" id="cd19481">
    <property type="entry name" value="RecA-like_protease"/>
    <property type="match status" value="1"/>
</dbReference>
<accession>A0AAF0C787</accession>
<dbReference type="AlphaFoldDB" id="A0AAF0C787"/>
<dbReference type="InterPro" id="IPR050221">
    <property type="entry name" value="26S_Proteasome_ATPase"/>
</dbReference>
<dbReference type="EMBL" id="CP059733">
    <property type="protein sequence ID" value="WDE02910.1"/>
    <property type="molecule type" value="Genomic_DNA"/>
</dbReference>
<dbReference type="RefSeq" id="WP_044840273.1">
    <property type="nucleotide sequence ID" value="NZ_CP059733.1"/>
</dbReference>
<evidence type="ECO:0000256" key="2">
    <source>
        <dbReference type="ARBA" id="ARBA00022741"/>
    </source>
</evidence>
<dbReference type="Pfam" id="PF00004">
    <property type="entry name" value="AAA"/>
    <property type="match status" value="1"/>
</dbReference>
<dbReference type="InterPro" id="IPR027417">
    <property type="entry name" value="P-loop_NTPase"/>
</dbReference>
<dbReference type="GO" id="GO:0005524">
    <property type="term" value="F:ATP binding"/>
    <property type="evidence" value="ECO:0007669"/>
    <property type="project" value="UniProtKB-KW"/>
</dbReference>
<evidence type="ECO:0000313" key="6">
    <source>
        <dbReference type="Proteomes" id="UP000032352"/>
    </source>
</evidence>
<keyword evidence="6" id="KW-1185">Reference proteome</keyword>
<dbReference type="PANTHER" id="PTHR23073">
    <property type="entry name" value="26S PROTEASOME REGULATORY SUBUNIT"/>
    <property type="match status" value="1"/>
</dbReference>
<reference evidence="5 6" key="1">
    <citation type="journal article" date="2015" name="Genome Announc.">
        <title>Draft Genome Sequences of Marine Isolates of Thalassomonas viridans and Thalassomonas actiniarum.</title>
        <authorList>
            <person name="Olonade I."/>
            <person name="van Zyl L.J."/>
            <person name="Trindade M."/>
        </authorList>
    </citation>
    <scope>NUCLEOTIDE SEQUENCE [LARGE SCALE GENOMIC DNA]</scope>
    <source>
        <strain evidence="5 6">XOM25</strain>
    </source>
</reference>
<comment type="similarity">
    <text evidence="1">Belongs to the AAA ATPase family.</text>
</comment>
<organism evidence="5 6">
    <name type="scientific">Thalassomonas viridans</name>
    <dbReference type="NCBI Taxonomy" id="137584"/>
    <lineage>
        <taxon>Bacteria</taxon>
        <taxon>Pseudomonadati</taxon>
        <taxon>Pseudomonadota</taxon>
        <taxon>Gammaproteobacteria</taxon>
        <taxon>Alteromonadales</taxon>
        <taxon>Colwelliaceae</taxon>
        <taxon>Thalassomonas</taxon>
    </lineage>
</organism>
<proteinExistence type="inferred from homology"/>